<keyword evidence="3" id="KW-1185">Reference proteome</keyword>
<dbReference type="RefSeq" id="WP_221029247.1">
    <property type="nucleotide sequence ID" value="NZ_CP139781.1"/>
</dbReference>
<keyword evidence="1" id="KW-0732">Signal</keyword>
<dbReference type="Pfam" id="PF12974">
    <property type="entry name" value="Phosphonate-bd"/>
    <property type="match status" value="1"/>
</dbReference>
<protein>
    <submittedName>
        <fullName evidence="2">PhnD/SsuA/transferrin family substrate-binding protein</fullName>
    </submittedName>
</protein>
<dbReference type="Gene3D" id="3.40.190.10">
    <property type="entry name" value="Periplasmic binding protein-like II"/>
    <property type="match status" value="2"/>
</dbReference>
<evidence type="ECO:0000313" key="3">
    <source>
        <dbReference type="Proteomes" id="UP000738431"/>
    </source>
</evidence>
<evidence type="ECO:0000256" key="1">
    <source>
        <dbReference type="SAM" id="SignalP"/>
    </source>
</evidence>
<organism evidence="2 3">
    <name type="scientific">Actomonas aquatica</name>
    <dbReference type="NCBI Taxonomy" id="2866162"/>
    <lineage>
        <taxon>Bacteria</taxon>
        <taxon>Pseudomonadati</taxon>
        <taxon>Verrucomicrobiota</taxon>
        <taxon>Opitutia</taxon>
        <taxon>Opitutales</taxon>
        <taxon>Opitutaceae</taxon>
        <taxon>Actomonas</taxon>
    </lineage>
</organism>
<reference evidence="2 3" key="2">
    <citation type="submission" date="2023-12" db="EMBL/GenBank/DDBJ databases">
        <title>Description of an unclassified Opitutus bacterium of Verrucomicrobiota.</title>
        <authorList>
            <person name="Zhang D.-F."/>
        </authorList>
    </citation>
    <scope>NUCLEOTIDE SEQUENCE [LARGE SCALE GENOMIC DNA]</scope>
    <source>
        <strain evidence="2 3">WL0086</strain>
    </source>
</reference>
<evidence type="ECO:0000313" key="2">
    <source>
        <dbReference type="EMBL" id="WRQ87340.1"/>
    </source>
</evidence>
<dbReference type="Proteomes" id="UP000738431">
    <property type="component" value="Chromosome"/>
</dbReference>
<feature type="chain" id="PRO_5046567065" evidence="1">
    <location>
        <begin position="33"/>
        <end position="312"/>
    </location>
</feature>
<proteinExistence type="predicted"/>
<name>A0ABZ1C6S3_9BACT</name>
<sequence length="312" mass="35553">MKTSSHRLHSWMRRGGLLFAFACSAWFASAQSAEPIVLRVGLSQNAFRDTNINDAIAAYRHFLANIAERQGYKIRVETEVFPDRQSYATALNRRSNPIHLGIIMNWSYLQMPPLEAMRPTFTIAEEDLPGRHFVILARRDRSWSRLEDLQGKSLIWWELADTGVISDWVETRLGEANLPPAADFFASISTGDKPSTVVLPVFFGTKDACVIDEPSFKLMGELNPQVASQLQVLVWSQRLADAVICTRESDWPNEDFKKDILDALLHLDEDSDGRQILTLFKVRKIMPYNPEELDTCRELLARWQAVQAQRSS</sequence>
<dbReference type="EMBL" id="CP139781">
    <property type="protein sequence ID" value="WRQ87340.1"/>
    <property type="molecule type" value="Genomic_DNA"/>
</dbReference>
<feature type="signal peptide" evidence="1">
    <location>
        <begin position="1"/>
        <end position="32"/>
    </location>
</feature>
<reference evidence="2 3" key="1">
    <citation type="submission" date="2021-08" db="EMBL/GenBank/DDBJ databases">
        <authorList>
            <person name="Zhang D."/>
            <person name="Zhang A."/>
            <person name="Wang L."/>
        </authorList>
    </citation>
    <scope>NUCLEOTIDE SEQUENCE [LARGE SCALE GENOMIC DNA]</scope>
    <source>
        <strain evidence="2 3">WL0086</strain>
    </source>
</reference>
<accession>A0ABZ1C6S3</accession>
<gene>
    <name evidence="2" type="ORF">K1X11_021205</name>
</gene>